<dbReference type="PANTHER" id="PTHR22951">
    <property type="entry name" value="CLATHRIN ASSEMBLY PROTEIN"/>
    <property type="match status" value="1"/>
</dbReference>
<proteinExistence type="predicted"/>
<dbReference type="GO" id="GO:0032050">
    <property type="term" value="F:clathrin heavy chain binding"/>
    <property type="evidence" value="ECO:0007669"/>
    <property type="project" value="TreeGrafter"/>
</dbReference>
<dbReference type="OrthoDB" id="44015at2759"/>
<keyword evidence="3" id="KW-1185">Reference proteome</keyword>
<dbReference type="GO" id="GO:0016185">
    <property type="term" value="P:synaptic vesicle budding from presynaptic endocytic zone membrane"/>
    <property type="evidence" value="ECO:0007669"/>
    <property type="project" value="TreeGrafter"/>
</dbReference>
<dbReference type="GO" id="GO:0005905">
    <property type="term" value="C:clathrin-coated pit"/>
    <property type="evidence" value="ECO:0007669"/>
    <property type="project" value="TreeGrafter"/>
</dbReference>
<evidence type="ECO:0000259" key="1">
    <source>
        <dbReference type="PROSITE" id="PS50942"/>
    </source>
</evidence>
<dbReference type="Proteomes" id="UP000242450">
    <property type="component" value="Chromosome 2"/>
</dbReference>
<dbReference type="InterPro" id="IPR008942">
    <property type="entry name" value="ENTH_VHS"/>
</dbReference>
<dbReference type="PROSITE" id="PS50942">
    <property type="entry name" value="ENTH"/>
    <property type="match status" value="1"/>
</dbReference>
<dbReference type="Gene3D" id="1.25.40.90">
    <property type="match status" value="1"/>
</dbReference>
<feature type="domain" description="ENTH" evidence="1">
    <location>
        <begin position="1"/>
        <end position="73"/>
    </location>
</feature>
<dbReference type="GO" id="GO:0030136">
    <property type="term" value="C:clathrin-coated vesicle"/>
    <property type="evidence" value="ECO:0007669"/>
    <property type="project" value="TreeGrafter"/>
</dbReference>
<dbReference type="Pfam" id="PF07651">
    <property type="entry name" value="ANTH"/>
    <property type="match status" value="1"/>
</dbReference>
<organism evidence="2 3">
    <name type="scientific">Cervus elaphus hippelaphus</name>
    <name type="common">European red deer</name>
    <dbReference type="NCBI Taxonomy" id="46360"/>
    <lineage>
        <taxon>Eukaryota</taxon>
        <taxon>Metazoa</taxon>
        <taxon>Chordata</taxon>
        <taxon>Craniata</taxon>
        <taxon>Vertebrata</taxon>
        <taxon>Euteleostomi</taxon>
        <taxon>Mammalia</taxon>
        <taxon>Eutheria</taxon>
        <taxon>Laurasiatheria</taxon>
        <taxon>Artiodactyla</taxon>
        <taxon>Ruminantia</taxon>
        <taxon>Pecora</taxon>
        <taxon>Cervidae</taxon>
        <taxon>Cervinae</taxon>
        <taxon>Cervus</taxon>
    </lineage>
</organism>
<dbReference type="GO" id="GO:0000149">
    <property type="term" value="F:SNARE binding"/>
    <property type="evidence" value="ECO:0007669"/>
    <property type="project" value="TreeGrafter"/>
</dbReference>
<dbReference type="InterPro" id="IPR011417">
    <property type="entry name" value="ANTH_dom"/>
</dbReference>
<dbReference type="EMBL" id="MKHE01000002">
    <property type="protein sequence ID" value="OWK17188.1"/>
    <property type="molecule type" value="Genomic_DNA"/>
</dbReference>
<evidence type="ECO:0000313" key="2">
    <source>
        <dbReference type="EMBL" id="OWK17188.1"/>
    </source>
</evidence>
<dbReference type="GO" id="GO:0008021">
    <property type="term" value="C:synaptic vesicle"/>
    <property type="evidence" value="ECO:0007669"/>
    <property type="project" value="TreeGrafter"/>
</dbReference>
<dbReference type="AlphaFoldDB" id="A0A212DFZ7"/>
<dbReference type="SUPFAM" id="SSF48464">
    <property type="entry name" value="ENTH/VHS domain"/>
    <property type="match status" value="1"/>
</dbReference>
<dbReference type="GO" id="GO:0048268">
    <property type="term" value="P:clathrin coat assembly"/>
    <property type="evidence" value="ECO:0007669"/>
    <property type="project" value="InterPro"/>
</dbReference>
<protein>
    <submittedName>
        <fullName evidence="2">PICALM</fullName>
    </submittedName>
</protein>
<dbReference type="GO" id="GO:0005545">
    <property type="term" value="F:1-phosphatidylinositol binding"/>
    <property type="evidence" value="ECO:0007669"/>
    <property type="project" value="TreeGrafter"/>
</dbReference>
<feature type="non-terminal residue" evidence="2">
    <location>
        <position position="1"/>
    </location>
</feature>
<comment type="caution">
    <text evidence="2">The sequence shown here is derived from an EMBL/GenBank/DDBJ whole genome shotgun (WGS) entry which is preliminary data.</text>
</comment>
<sequence length="73" mass="8439">RFIQYLASRNTLFNLSNFLDKSGLQDLIQCTNEMNVNIPQLADSLFERTTNSSWVVVFKSLITTHHLMVYGNE</sequence>
<dbReference type="GO" id="GO:0005546">
    <property type="term" value="F:phosphatidylinositol-4,5-bisphosphate binding"/>
    <property type="evidence" value="ECO:0007669"/>
    <property type="project" value="TreeGrafter"/>
</dbReference>
<dbReference type="PANTHER" id="PTHR22951:SF16">
    <property type="entry name" value="PHOSPHATIDYLINOSITOL-BINDING CLATHRIN ASSEMBLY PROTEIN"/>
    <property type="match status" value="1"/>
</dbReference>
<evidence type="ECO:0000313" key="3">
    <source>
        <dbReference type="Proteomes" id="UP000242450"/>
    </source>
</evidence>
<accession>A0A212DFZ7</accession>
<gene>
    <name evidence="2" type="ORF">Celaphus_00013597</name>
</gene>
<feature type="non-terminal residue" evidence="2">
    <location>
        <position position="73"/>
    </location>
</feature>
<dbReference type="InterPro" id="IPR045192">
    <property type="entry name" value="AP180-like"/>
</dbReference>
<dbReference type="GO" id="GO:0098894">
    <property type="term" value="C:extrinsic component of presynaptic endocytic zone membrane"/>
    <property type="evidence" value="ECO:0007669"/>
    <property type="project" value="TreeGrafter"/>
</dbReference>
<dbReference type="InterPro" id="IPR013809">
    <property type="entry name" value="ENTH"/>
</dbReference>
<reference evidence="2 3" key="1">
    <citation type="journal article" date="2018" name="Mol. Genet. Genomics">
        <title>The red deer Cervus elaphus genome CerEla1.0: sequencing, annotating, genes, and chromosomes.</title>
        <authorList>
            <person name="Bana N.A."/>
            <person name="Nyiri A."/>
            <person name="Nagy J."/>
            <person name="Frank K."/>
            <person name="Nagy T."/>
            <person name="Steger V."/>
            <person name="Schiller M."/>
            <person name="Lakatos P."/>
            <person name="Sugar L."/>
            <person name="Horn P."/>
            <person name="Barta E."/>
            <person name="Orosz L."/>
        </authorList>
    </citation>
    <scope>NUCLEOTIDE SEQUENCE [LARGE SCALE GENOMIC DNA]</scope>
    <source>
        <strain evidence="2">Hungarian</strain>
    </source>
</reference>
<name>A0A212DFZ7_CEREH</name>
<dbReference type="GO" id="GO:0072583">
    <property type="term" value="P:clathrin-dependent endocytosis"/>
    <property type="evidence" value="ECO:0007669"/>
    <property type="project" value="InterPro"/>
</dbReference>